<feature type="transmembrane region" description="Helical" evidence="1">
    <location>
        <begin position="169"/>
        <end position="192"/>
    </location>
</feature>
<name>A0A2V2N5S0_9EURY</name>
<evidence type="ECO:0008006" key="4">
    <source>
        <dbReference type="Google" id="ProtNLM"/>
    </source>
</evidence>
<keyword evidence="3" id="KW-1185">Reference proteome</keyword>
<feature type="transmembrane region" description="Helical" evidence="1">
    <location>
        <begin position="204"/>
        <end position="227"/>
    </location>
</feature>
<feature type="transmembrane region" description="Helical" evidence="1">
    <location>
        <begin position="109"/>
        <end position="126"/>
    </location>
</feature>
<dbReference type="EMBL" id="QGMY01000008">
    <property type="protein sequence ID" value="PWR71567.1"/>
    <property type="molecule type" value="Genomic_DNA"/>
</dbReference>
<evidence type="ECO:0000256" key="1">
    <source>
        <dbReference type="SAM" id="Phobius"/>
    </source>
</evidence>
<feature type="transmembrane region" description="Helical" evidence="1">
    <location>
        <begin position="81"/>
        <end position="102"/>
    </location>
</feature>
<evidence type="ECO:0000313" key="3">
    <source>
        <dbReference type="Proteomes" id="UP000245657"/>
    </source>
</evidence>
<feature type="transmembrane region" description="Helical" evidence="1">
    <location>
        <begin position="356"/>
        <end position="376"/>
    </location>
</feature>
<feature type="transmembrane region" description="Helical" evidence="1">
    <location>
        <begin position="239"/>
        <end position="256"/>
    </location>
</feature>
<dbReference type="OrthoDB" id="387581at2157"/>
<sequence>MNRSLYGWFKCLIEIGLLLLTNGIANYLFIRHYTYYSDDWSDVITSPDSSRTYLSVLSDCQRPIQFALKKLAFSFHGADALSLQLAGLVLSSIFLILLYLIIRKIATDFGYLSYLPFVSCLLYVVMWNKDEAYPWIIVSICNEVGFLFFAGSILCYLYRDKRFFLPVSLLFYFLGLLTYETGIAIPVLFLVYDLLKGRKIRDSLYYLFPLGLVMLIRTTQWFGFGYVRYGHDVSSFDPTVILLHTGLFIFTSLLILSNQVQFSVMGWMQVTPLQGFGILACNILLILIISFYLRLYRFVERGSFRYLLILITGLVVTSVPIILTTGGTPTRGYILIDIFVATLVAYLGIRACGAKYARVVLMALIFCSLLICQGLYVNWVESGEISDNVAGYICSHSGEIGKYPYLYVNSTDFVKNAPNSLGTAYHPTREDLFRLKRDVLGNQFDDLITKLGNEDVITRIDSGYVQYYNAKCLDQWAFDGMLKKCGLRNVTLIYGGNWYGNFPTYAGNNQIRYQQYDNYHPTGPEVTIPRSKVYEITWDRITSSDLKPTLTLF</sequence>
<evidence type="ECO:0000313" key="2">
    <source>
        <dbReference type="EMBL" id="PWR71567.1"/>
    </source>
</evidence>
<protein>
    <recommendedName>
        <fullName evidence="4">Glycosyltransferase RgtA/B/C/D-like domain-containing protein</fullName>
    </recommendedName>
</protein>
<keyword evidence="1" id="KW-0472">Membrane</keyword>
<dbReference type="GeneID" id="97550275"/>
<feature type="transmembrane region" description="Helical" evidence="1">
    <location>
        <begin position="132"/>
        <end position="157"/>
    </location>
</feature>
<dbReference type="Proteomes" id="UP000245657">
    <property type="component" value="Unassembled WGS sequence"/>
</dbReference>
<comment type="caution">
    <text evidence="2">The sequence shown here is derived from an EMBL/GenBank/DDBJ whole genome shotgun (WGS) entry which is preliminary data.</text>
</comment>
<gene>
    <name evidence="2" type="ORF">DK846_11985</name>
</gene>
<feature type="transmembrane region" description="Helical" evidence="1">
    <location>
        <begin position="307"/>
        <end position="326"/>
    </location>
</feature>
<dbReference type="AlphaFoldDB" id="A0A2V2N5S0"/>
<proteinExistence type="predicted"/>
<keyword evidence="1" id="KW-0812">Transmembrane</keyword>
<feature type="transmembrane region" description="Helical" evidence="1">
    <location>
        <begin position="12"/>
        <end position="30"/>
    </location>
</feature>
<feature type="transmembrane region" description="Helical" evidence="1">
    <location>
        <begin position="332"/>
        <end position="349"/>
    </location>
</feature>
<organism evidence="2 3">
    <name type="scientific">Methanospirillum lacunae</name>
    <dbReference type="NCBI Taxonomy" id="668570"/>
    <lineage>
        <taxon>Archaea</taxon>
        <taxon>Methanobacteriati</taxon>
        <taxon>Methanobacteriota</taxon>
        <taxon>Stenosarchaea group</taxon>
        <taxon>Methanomicrobia</taxon>
        <taxon>Methanomicrobiales</taxon>
        <taxon>Methanospirillaceae</taxon>
        <taxon>Methanospirillum</taxon>
    </lineage>
</organism>
<dbReference type="RefSeq" id="WP_109969185.1">
    <property type="nucleotide sequence ID" value="NZ_CP176093.1"/>
</dbReference>
<reference evidence="2 3" key="1">
    <citation type="submission" date="2018-05" db="EMBL/GenBank/DDBJ databases">
        <title>Draft genome of Methanospirillum lacunae Ki8-1.</title>
        <authorList>
            <person name="Dueholm M.S."/>
            <person name="Nielsen P.H."/>
            <person name="Bakmann L.F."/>
            <person name="Otzen D.E."/>
        </authorList>
    </citation>
    <scope>NUCLEOTIDE SEQUENCE [LARGE SCALE GENOMIC DNA]</scope>
    <source>
        <strain evidence="2 3">Ki8-1</strain>
    </source>
</reference>
<feature type="transmembrane region" description="Helical" evidence="1">
    <location>
        <begin position="276"/>
        <end position="295"/>
    </location>
</feature>
<keyword evidence="1" id="KW-1133">Transmembrane helix</keyword>
<accession>A0A2V2N5S0</accession>